<reference evidence="3" key="4">
    <citation type="submission" date="2024-05" db="EMBL/GenBank/DDBJ databases">
        <authorList>
            <person name="Sun Q."/>
            <person name="Zhou Y."/>
        </authorList>
    </citation>
    <scope>NUCLEOTIDE SEQUENCE</scope>
    <source>
        <strain evidence="3">CGMCC 1.11013</strain>
    </source>
</reference>
<dbReference type="RefSeq" id="WP_035964213.1">
    <property type="nucleotide sequence ID" value="NZ_BMEG01000002.1"/>
</dbReference>
<dbReference type="PANTHER" id="PTHR38599">
    <property type="entry name" value="CUPIN DOMAIN PROTEIN (AFU_ORTHOLOGUE AFUA_3G13620)"/>
    <property type="match status" value="1"/>
</dbReference>
<evidence type="ECO:0000313" key="5">
    <source>
        <dbReference type="Proteomes" id="UP000027439"/>
    </source>
</evidence>
<organism evidence="4 5">
    <name type="scientific">Caballeronia grimmiae</name>
    <dbReference type="NCBI Taxonomy" id="1071679"/>
    <lineage>
        <taxon>Bacteria</taxon>
        <taxon>Pseudomonadati</taxon>
        <taxon>Pseudomonadota</taxon>
        <taxon>Betaproteobacteria</taxon>
        <taxon>Burkholderiales</taxon>
        <taxon>Burkholderiaceae</taxon>
        <taxon>Caballeronia</taxon>
    </lineage>
</organism>
<dbReference type="PANTHER" id="PTHR38599:SF1">
    <property type="entry name" value="CUPIN DOMAIN PROTEIN (AFU_ORTHOLOGUE AFUA_3G13620)"/>
    <property type="match status" value="1"/>
</dbReference>
<reference evidence="3" key="1">
    <citation type="journal article" date="2014" name="Int. J. Syst. Evol. Microbiol.">
        <title>Complete genome of a new Firmicutes species belonging to the dominant human colonic microbiota ('Ruminococcus bicirculans') reveals two chromosomes and a selective capacity to utilize plant glucans.</title>
        <authorList>
            <consortium name="NISC Comparative Sequencing Program"/>
            <person name="Wegmann U."/>
            <person name="Louis P."/>
            <person name="Goesmann A."/>
            <person name="Henrissat B."/>
            <person name="Duncan S.H."/>
            <person name="Flint H.J."/>
        </authorList>
    </citation>
    <scope>NUCLEOTIDE SEQUENCE</scope>
    <source>
        <strain evidence="3">CGMCC 1.11013</strain>
    </source>
</reference>
<proteinExistence type="predicted"/>
<dbReference type="Proteomes" id="UP000597138">
    <property type="component" value="Unassembled WGS sequence"/>
</dbReference>
<dbReference type="InterPro" id="IPR013096">
    <property type="entry name" value="Cupin_2"/>
</dbReference>
<evidence type="ECO:0000313" key="3">
    <source>
        <dbReference type="EMBL" id="GGD63864.1"/>
    </source>
</evidence>
<feature type="domain" description="Cupin type-2" evidence="2">
    <location>
        <begin position="54"/>
        <end position="122"/>
    </location>
</feature>
<dbReference type="EMBL" id="JFHE01000011">
    <property type="protein sequence ID" value="KDR34676.1"/>
    <property type="molecule type" value="Genomic_DNA"/>
</dbReference>
<feature type="signal peptide" evidence="1">
    <location>
        <begin position="1"/>
        <end position="25"/>
    </location>
</feature>
<comment type="caution">
    <text evidence="4">The sequence shown here is derived from an EMBL/GenBank/DDBJ whole genome shotgun (WGS) entry which is preliminary data.</text>
</comment>
<dbReference type="AlphaFoldDB" id="A0A069PBM3"/>
<dbReference type="eggNOG" id="COG1917">
    <property type="taxonomic scope" value="Bacteria"/>
</dbReference>
<dbReference type="SUPFAM" id="SSF51182">
    <property type="entry name" value="RmlC-like cupins"/>
    <property type="match status" value="1"/>
</dbReference>
<protein>
    <submittedName>
        <fullName evidence="4">Cupin</fullName>
    </submittedName>
</protein>
<evidence type="ECO:0000313" key="4">
    <source>
        <dbReference type="EMBL" id="KDR34676.1"/>
    </source>
</evidence>
<keyword evidence="6" id="KW-1185">Reference proteome</keyword>
<sequence>MNIRRCVAVMAALAVGASSASGASAHGGDEETVTPLMKQALPEAPGKNVLMATVAFEPGQASEAHQHPGSIFAYVLEGRVVSQLEGSAAKTYGPGESWYEPPGAHHIVAKNASGTEKAVLLVFAIAGEGDAVKSPIPR</sequence>
<evidence type="ECO:0000313" key="6">
    <source>
        <dbReference type="Proteomes" id="UP000597138"/>
    </source>
</evidence>
<feature type="chain" id="PRO_5001667386" evidence="1">
    <location>
        <begin position="26"/>
        <end position="138"/>
    </location>
</feature>
<evidence type="ECO:0000256" key="1">
    <source>
        <dbReference type="SAM" id="SignalP"/>
    </source>
</evidence>
<keyword evidence="1" id="KW-0732">Signal</keyword>
<dbReference type="Pfam" id="PF07883">
    <property type="entry name" value="Cupin_2"/>
    <property type="match status" value="1"/>
</dbReference>
<dbReference type="STRING" id="1071679.BG57_03545"/>
<dbReference type="InterPro" id="IPR011051">
    <property type="entry name" value="RmlC_Cupin_sf"/>
</dbReference>
<accession>A0A069PBM3</accession>
<name>A0A069PBM3_9BURK</name>
<reference evidence="4 5" key="2">
    <citation type="submission" date="2014-03" db="EMBL/GenBank/DDBJ databases">
        <title>Draft Genome Sequences of Four Burkholderia Strains.</title>
        <authorList>
            <person name="Liu X.Y."/>
            <person name="Li C.X."/>
            <person name="Xu J.H."/>
        </authorList>
    </citation>
    <scope>NUCLEOTIDE SEQUENCE [LARGE SCALE GENOMIC DNA]</scope>
    <source>
        <strain evidence="4 5">R27</strain>
    </source>
</reference>
<dbReference type="EMBL" id="BMEG01000002">
    <property type="protein sequence ID" value="GGD63864.1"/>
    <property type="molecule type" value="Genomic_DNA"/>
</dbReference>
<dbReference type="Proteomes" id="UP000027439">
    <property type="component" value="Unassembled WGS sequence"/>
</dbReference>
<dbReference type="InterPro" id="IPR014710">
    <property type="entry name" value="RmlC-like_jellyroll"/>
</dbReference>
<gene>
    <name evidence="4" type="ORF">BG57_03545</name>
    <name evidence="3" type="ORF">GCM10010985_17370</name>
</gene>
<evidence type="ECO:0000259" key="2">
    <source>
        <dbReference type="Pfam" id="PF07883"/>
    </source>
</evidence>
<dbReference type="OrthoDB" id="9813436at2"/>
<reference evidence="6" key="3">
    <citation type="journal article" date="2019" name="Int. J. Syst. Evol. Microbiol.">
        <title>The Global Catalogue of Microorganisms (GCM) 10K type strain sequencing project: providing services to taxonomists for standard genome sequencing and annotation.</title>
        <authorList>
            <consortium name="The Broad Institute Genomics Platform"/>
            <consortium name="The Broad Institute Genome Sequencing Center for Infectious Disease"/>
            <person name="Wu L."/>
            <person name="Ma J."/>
        </authorList>
    </citation>
    <scope>NUCLEOTIDE SEQUENCE [LARGE SCALE GENOMIC DNA]</scope>
    <source>
        <strain evidence="6">CGMCC 1.11013</strain>
    </source>
</reference>
<dbReference type="Gene3D" id="2.60.120.10">
    <property type="entry name" value="Jelly Rolls"/>
    <property type="match status" value="1"/>
</dbReference>
<dbReference type="CDD" id="cd02234">
    <property type="entry name" value="cupin_BLR7677-like"/>
    <property type="match status" value="1"/>
</dbReference>